<dbReference type="EMBL" id="JAAVUP010000007">
    <property type="protein sequence ID" value="NKE19109.1"/>
    <property type="molecule type" value="Genomic_DNA"/>
</dbReference>
<keyword evidence="1" id="KW-1133">Transmembrane helix</keyword>
<evidence type="ECO:0000313" key="3">
    <source>
        <dbReference type="EMBL" id="NKE19109.1"/>
    </source>
</evidence>
<dbReference type="AlphaFoldDB" id="A0A9X9WQE9"/>
<feature type="transmembrane region" description="Helical" evidence="1">
    <location>
        <begin position="131"/>
        <end position="147"/>
    </location>
</feature>
<reference evidence="3 4" key="2">
    <citation type="submission" date="2020-02" db="EMBL/GenBank/DDBJ databases">
        <authorList>
            <person name="Sun Q."/>
            <person name="Inoue M."/>
        </authorList>
    </citation>
    <scope>NUCLEOTIDE SEQUENCE [LARGE SCALE GENOMIC DNA]</scope>
    <source>
        <strain evidence="3 4">KCTC 22478</strain>
    </source>
</reference>
<keyword evidence="4" id="KW-1185">Reference proteome</keyword>
<evidence type="ECO:0000313" key="5">
    <source>
        <dbReference type="Proteomes" id="UP001138708"/>
    </source>
</evidence>
<evidence type="ECO:0000313" key="4">
    <source>
        <dbReference type="Proteomes" id="UP000746741"/>
    </source>
</evidence>
<organism evidence="2 5">
    <name type="scientific">Neoroseomonas oryzicola</name>
    <dbReference type="NCBI Taxonomy" id="535904"/>
    <lineage>
        <taxon>Bacteria</taxon>
        <taxon>Pseudomonadati</taxon>
        <taxon>Pseudomonadota</taxon>
        <taxon>Alphaproteobacteria</taxon>
        <taxon>Acetobacterales</taxon>
        <taxon>Acetobacteraceae</taxon>
        <taxon>Neoroseomonas</taxon>
    </lineage>
</organism>
<feature type="transmembrane region" description="Helical" evidence="1">
    <location>
        <begin position="104"/>
        <end position="124"/>
    </location>
</feature>
<name>A0A9X9WQE9_9PROT</name>
<comment type="caution">
    <text evidence="2">The sequence shown here is derived from an EMBL/GenBank/DDBJ whole genome shotgun (WGS) entry which is preliminary data.</text>
</comment>
<feature type="transmembrane region" description="Helical" evidence="1">
    <location>
        <begin position="64"/>
        <end position="84"/>
    </location>
</feature>
<keyword evidence="1" id="KW-0812">Transmembrane</keyword>
<evidence type="ECO:0000313" key="2">
    <source>
        <dbReference type="EMBL" id="MBR0662559.1"/>
    </source>
</evidence>
<accession>A0A9X9WQE9</accession>
<feature type="transmembrane region" description="Helical" evidence="1">
    <location>
        <begin position="159"/>
        <end position="182"/>
    </location>
</feature>
<dbReference type="Proteomes" id="UP000746741">
    <property type="component" value="Unassembled WGS sequence"/>
</dbReference>
<reference evidence="2" key="3">
    <citation type="journal article" date="2021" name="Syst. Appl. Microbiol.">
        <title>Roseomonas hellenica sp. nov., isolated from roots of wild-growing Alkanna tinctoria.</title>
        <authorList>
            <person name="Rat A."/>
            <person name="Naranjo H.D."/>
            <person name="Lebbe L."/>
            <person name="Cnockaert M."/>
            <person name="Krigas N."/>
            <person name="Grigoriadou K."/>
            <person name="Maloupa E."/>
            <person name="Willems A."/>
        </authorList>
    </citation>
    <scope>NUCLEOTIDE SEQUENCE</scope>
    <source>
        <strain evidence="2">LMG 31161</strain>
    </source>
</reference>
<keyword evidence="1" id="KW-0472">Membrane</keyword>
<reference evidence="2" key="1">
    <citation type="submission" date="2020-01" db="EMBL/GenBank/DDBJ databases">
        <authorList>
            <person name="Rat A."/>
        </authorList>
    </citation>
    <scope>NUCLEOTIDE SEQUENCE</scope>
    <source>
        <strain evidence="2">LMG 31161</strain>
    </source>
</reference>
<proteinExistence type="predicted"/>
<protein>
    <submittedName>
        <fullName evidence="2">Uncharacterized protein</fullName>
    </submittedName>
</protein>
<dbReference type="RefSeq" id="WP_168043010.1">
    <property type="nucleotide sequence ID" value="NZ_JAAEDK010000114.1"/>
</dbReference>
<dbReference type="Proteomes" id="UP001138708">
    <property type="component" value="Unassembled WGS sequence"/>
</dbReference>
<evidence type="ECO:0000256" key="1">
    <source>
        <dbReference type="SAM" id="Phobius"/>
    </source>
</evidence>
<feature type="transmembrane region" description="Helical" evidence="1">
    <location>
        <begin position="32"/>
        <end position="52"/>
    </location>
</feature>
<dbReference type="EMBL" id="JAAEDK010000114">
    <property type="protein sequence ID" value="MBR0662559.1"/>
    <property type="molecule type" value="Genomic_DNA"/>
</dbReference>
<gene>
    <name evidence="3" type="ORF">GWK15_19290</name>
    <name evidence="2" type="ORF">GXW75_25105</name>
</gene>
<sequence>MTRGIAGALLLARGRAAGIGAFEPTMEDARASFLAALFCLPIFLLLRAGFPAPGGAGVDPMRGLVADLIAYVCSWAGFALASLPLTEALGRRAMWPRLIAAWNWVNFVQYLVLGALALPAMLGVPGSVSDALGLVGLGYAVWMQWFAARAALQVSGLRAAAFVAVDLGLSVFLSGLTARIALG</sequence>